<dbReference type="EMBL" id="LSSK01000011">
    <property type="protein sequence ID" value="OMH86185.1"/>
    <property type="molecule type" value="Genomic_DNA"/>
</dbReference>
<proteinExistence type="predicted"/>
<feature type="compositionally biased region" description="Basic residues" evidence="1">
    <location>
        <begin position="228"/>
        <end position="245"/>
    </location>
</feature>
<evidence type="ECO:0000256" key="1">
    <source>
        <dbReference type="SAM" id="MobiDB-lite"/>
    </source>
</evidence>
<keyword evidence="3" id="KW-1185">Reference proteome</keyword>
<organism evidence="2 3">
    <name type="scientific">Zancudomyces culisetae</name>
    <name type="common">Gut fungus</name>
    <name type="synonym">Smittium culisetae</name>
    <dbReference type="NCBI Taxonomy" id="1213189"/>
    <lineage>
        <taxon>Eukaryota</taxon>
        <taxon>Fungi</taxon>
        <taxon>Fungi incertae sedis</taxon>
        <taxon>Zoopagomycota</taxon>
        <taxon>Kickxellomycotina</taxon>
        <taxon>Harpellomycetes</taxon>
        <taxon>Harpellales</taxon>
        <taxon>Legeriomycetaceae</taxon>
        <taxon>Zancudomyces</taxon>
    </lineage>
</organism>
<evidence type="ECO:0000313" key="2">
    <source>
        <dbReference type="EMBL" id="OMH86185.1"/>
    </source>
</evidence>
<dbReference type="AlphaFoldDB" id="A0A1R1PZ22"/>
<accession>A0A1R1PZ22</accession>
<dbReference type="Proteomes" id="UP000188320">
    <property type="component" value="Unassembled WGS sequence"/>
</dbReference>
<comment type="caution">
    <text evidence="2">The sequence shown here is derived from an EMBL/GenBank/DDBJ whole genome shotgun (WGS) entry which is preliminary data.</text>
</comment>
<name>A0A1R1PZ22_ZANCU</name>
<reference evidence="3" key="1">
    <citation type="submission" date="2017-01" db="EMBL/GenBank/DDBJ databases">
        <authorList>
            <person name="Wang Y."/>
            <person name="White M."/>
            <person name="Kvist S."/>
            <person name="Moncalvo J.-M."/>
        </authorList>
    </citation>
    <scope>NUCLEOTIDE SEQUENCE [LARGE SCALE GENOMIC DNA]</scope>
    <source>
        <strain evidence="3">COL-18-3</strain>
    </source>
</reference>
<sequence length="245" mass="25749">MRVEAMIQHLTQLGGTVPQLPPLPTAGAATMLTSSSTMASRMVDGNQIPYYNNGYQYYNNQAQQMQQRNNSTGEFQHTLSYSDFLYENDLRRTEYNSSGANSYEPLLVNRGGSYPGGIILKNNGASPSVLSPMGGGVGPGPMAEPNHSNGGATANGNGNPYSIVEGSGAVAVMNSGGGVFSGDQLALVEMNQNYNSKGLLVDGNSGNGNGNGNGNAGENEGDDDMRGNTRKKAAAGEKSRRRKKK</sequence>
<feature type="compositionally biased region" description="Gly residues" evidence="1">
    <location>
        <begin position="205"/>
        <end position="215"/>
    </location>
</feature>
<protein>
    <submittedName>
        <fullName evidence="2">Uncharacterized protein</fullName>
    </submittedName>
</protein>
<evidence type="ECO:0000313" key="3">
    <source>
        <dbReference type="Proteomes" id="UP000188320"/>
    </source>
</evidence>
<gene>
    <name evidence="2" type="ORF">AX774_g258</name>
</gene>
<feature type="region of interest" description="Disordered" evidence="1">
    <location>
        <begin position="134"/>
        <end position="157"/>
    </location>
</feature>
<feature type="region of interest" description="Disordered" evidence="1">
    <location>
        <begin position="198"/>
        <end position="245"/>
    </location>
</feature>